<protein>
    <submittedName>
        <fullName evidence="1">Uncharacterized protein</fullName>
    </submittedName>
</protein>
<evidence type="ECO:0000313" key="2">
    <source>
        <dbReference type="Proteomes" id="UP000276133"/>
    </source>
</evidence>
<keyword evidence="2" id="KW-1185">Reference proteome</keyword>
<dbReference type="Proteomes" id="UP000276133">
    <property type="component" value="Unassembled WGS sequence"/>
</dbReference>
<sequence>MDTLDKENEICDYFADLVRSPVRSMKKKSKKWRMHNWTTIFPCFQKSLDSANEEICINIWNIRRLFKDFLWTRYAFGFQPTKNIKGTAQKLPNLCCSFRFTIQISPENFLKYCKLAKELFFVKQNIEQLLQLGWLTLFQ</sequence>
<accession>A0A3M7RBI0</accession>
<dbReference type="AlphaFoldDB" id="A0A3M7RBI0"/>
<reference evidence="1 2" key="1">
    <citation type="journal article" date="2018" name="Sci. Rep.">
        <title>Genomic signatures of local adaptation to the degree of environmental predictability in rotifers.</title>
        <authorList>
            <person name="Franch-Gras L."/>
            <person name="Hahn C."/>
            <person name="Garcia-Roger E.M."/>
            <person name="Carmona M.J."/>
            <person name="Serra M."/>
            <person name="Gomez A."/>
        </authorList>
    </citation>
    <scope>NUCLEOTIDE SEQUENCE [LARGE SCALE GENOMIC DNA]</scope>
    <source>
        <strain evidence="1">HYR1</strain>
    </source>
</reference>
<dbReference type="EMBL" id="REGN01003754">
    <property type="protein sequence ID" value="RNA20953.1"/>
    <property type="molecule type" value="Genomic_DNA"/>
</dbReference>
<proteinExistence type="predicted"/>
<gene>
    <name evidence="1" type="ORF">BpHYR1_051334</name>
</gene>
<comment type="caution">
    <text evidence="1">The sequence shown here is derived from an EMBL/GenBank/DDBJ whole genome shotgun (WGS) entry which is preliminary data.</text>
</comment>
<name>A0A3M7RBI0_BRAPC</name>
<evidence type="ECO:0000313" key="1">
    <source>
        <dbReference type="EMBL" id="RNA20953.1"/>
    </source>
</evidence>
<organism evidence="1 2">
    <name type="scientific">Brachionus plicatilis</name>
    <name type="common">Marine rotifer</name>
    <name type="synonym">Brachionus muelleri</name>
    <dbReference type="NCBI Taxonomy" id="10195"/>
    <lineage>
        <taxon>Eukaryota</taxon>
        <taxon>Metazoa</taxon>
        <taxon>Spiralia</taxon>
        <taxon>Gnathifera</taxon>
        <taxon>Rotifera</taxon>
        <taxon>Eurotatoria</taxon>
        <taxon>Monogononta</taxon>
        <taxon>Pseudotrocha</taxon>
        <taxon>Ploima</taxon>
        <taxon>Brachionidae</taxon>
        <taxon>Brachionus</taxon>
    </lineage>
</organism>